<gene>
    <name evidence="3" type="ORF">SLITO_v1c05490</name>
</gene>
<dbReference type="STRING" id="216942.SLITO_v1c05490"/>
<keyword evidence="4" id="KW-1185">Reference proteome</keyword>
<evidence type="ECO:0000259" key="2">
    <source>
        <dbReference type="PROSITE" id="PS50076"/>
    </source>
</evidence>
<dbReference type="InterPro" id="IPR001623">
    <property type="entry name" value="DnaJ_domain"/>
</dbReference>
<keyword evidence="1" id="KW-0812">Transmembrane</keyword>
<feature type="transmembrane region" description="Helical" evidence="1">
    <location>
        <begin position="98"/>
        <end position="116"/>
    </location>
</feature>
<feature type="transmembrane region" description="Helical" evidence="1">
    <location>
        <begin position="61"/>
        <end position="86"/>
    </location>
</feature>
<dbReference type="AlphaFoldDB" id="A0A0K1W1I9"/>
<accession>A0A0K1W1I9</accession>
<organism evidence="3 4">
    <name type="scientific">Spiroplasma litorale</name>
    <dbReference type="NCBI Taxonomy" id="216942"/>
    <lineage>
        <taxon>Bacteria</taxon>
        <taxon>Bacillati</taxon>
        <taxon>Mycoplasmatota</taxon>
        <taxon>Mollicutes</taxon>
        <taxon>Entomoplasmatales</taxon>
        <taxon>Spiroplasmataceae</taxon>
        <taxon>Spiroplasma</taxon>
    </lineage>
</organism>
<evidence type="ECO:0000313" key="3">
    <source>
        <dbReference type="EMBL" id="AKX34189.1"/>
    </source>
</evidence>
<dbReference type="EMBL" id="CP012357">
    <property type="protein sequence ID" value="AKX34189.1"/>
    <property type="molecule type" value="Genomic_DNA"/>
</dbReference>
<feature type="transmembrane region" description="Helical" evidence="1">
    <location>
        <begin position="12"/>
        <end position="30"/>
    </location>
</feature>
<dbReference type="RefSeq" id="WP_075058286.1">
    <property type="nucleotide sequence ID" value="NZ_CP012357.1"/>
</dbReference>
<protein>
    <recommendedName>
        <fullName evidence="2">J domain-containing protein</fullName>
    </recommendedName>
</protein>
<dbReference type="SUPFAM" id="SSF46565">
    <property type="entry name" value="Chaperone J-domain"/>
    <property type="match status" value="1"/>
</dbReference>
<keyword evidence="1" id="KW-1133">Transmembrane helix</keyword>
<evidence type="ECO:0000256" key="1">
    <source>
        <dbReference type="SAM" id="Phobius"/>
    </source>
</evidence>
<proteinExistence type="predicted"/>
<keyword evidence="1" id="KW-0472">Membrane</keyword>
<evidence type="ECO:0000313" key="4">
    <source>
        <dbReference type="Proteomes" id="UP000067476"/>
    </source>
</evidence>
<feature type="transmembrane region" description="Helical" evidence="1">
    <location>
        <begin position="150"/>
        <end position="168"/>
    </location>
</feature>
<feature type="domain" description="J" evidence="2">
    <location>
        <begin position="441"/>
        <end position="499"/>
    </location>
</feature>
<dbReference type="Gene3D" id="1.10.287.110">
    <property type="entry name" value="DnaJ domain"/>
    <property type="match status" value="1"/>
</dbReference>
<dbReference type="KEGG" id="sll:SLITO_v1c05490"/>
<dbReference type="PROSITE" id="PS50076">
    <property type="entry name" value="DNAJ_2"/>
    <property type="match status" value="1"/>
</dbReference>
<dbReference type="PATRIC" id="fig|216942.3.peg.552"/>
<sequence length="500" mass="59904">MGIYRIIRGSLLILIISLALFVCLIIANYANDKDRMYESVLELYTTDEIYNSKHFNFNGKLFWLIMSMFIAGFIFIVTSLLFIVDLSKNGHRMILPNICYVVFFATAGVLITLFNYKVMDFYGSVFDSLKYESNISAKYNPSKVINIFKFAYFSIYVISFILLIVNMLNFKYQYKFFRVLTFRWHTSNDYKINNEFKLEKEKKAMKNLKKTRGLQQYNFENFKKVSTNFNRLVWIDDFNTDLVLEMHEIDEIIDRYSKYSEYKSLVNYTFRNKFNVFIADENFKLSLFPSYVENIENSFYYINLFTKYCKNLFLAAYYKYAKHIAATLEHSLTIVYRRITMQILSYENLDKKLIKIANDNLNDFIAKIYAILRNYESKNMSINVTTNDIIEYGKEFYHDLTERFSKEFEYSYNEIIRIQDEMYTGDYNDDVMKHKNDKVKTALDYFGLNPKSTYDDFKNKYRELIRIYHPDANSKNSEDSIKKITLINLNREILEEYFQN</sequence>
<name>A0A0K1W1I9_9MOLU</name>
<dbReference type="OrthoDB" id="157089at2"/>
<dbReference type="Proteomes" id="UP000067476">
    <property type="component" value="Chromosome"/>
</dbReference>
<reference evidence="3 4" key="1">
    <citation type="journal article" date="2015" name="Genome Announc.">
        <title>Complete Genome Sequence of Spiroplasma litorale TN-1T (DSM 21781), a Bacterium Isolated from a Green-Eyed Horsefly (Tabanus nigrovittatus).</title>
        <authorList>
            <person name="Lo W.S."/>
            <person name="Lai Y.C."/>
            <person name="Lien Y.W."/>
            <person name="Wang T.H."/>
            <person name="Kuo C.H."/>
        </authorList>
    </citation>
    <scope>NUCLEOTIDE SEQUENCE [LARGE SCALE GENOMIC DNA]</scope>
    <source>
        <strain evidence="3 4">TN-1</strain>
    </source>
</reference>
<dbReference type="InterPro" id="IPR036869">
    <property type="entry name" value="J_dom_sf"/>
</dbReference>
<dbReference type="CDD" id="cd06257">
    <property type="entry name" value="DnaJ"/>
    <property type="match status" value="1"/>
</dbReference>